<sequence>MTAREPHAAEVRRAAAEIVDAFAATDGDRYFAAFSPDATFLFHTEPTRLDDRAAYERLWREWVESGWRVRSCESSGSRVQTFPGGAVFTHDVATSVDTGDGAVESYRERETIVFRVADADTDTDTDPDDAAAGHALTAVHEHLSPAPA</sequence>
<evidence type="ECO:0000313" key="2">
    <source>
        <dbReference type="EMBL" id="UOE44102.1"/>
    </source>
</evidence>
<dbReference type="SUPFAM" id="SSF54427">
    <property type="entry name" value="NTF2-like"/>
    <property type="match status" value="1"/>
</dbReference>
<reference evidence="2 3" key="1">
    <citation type="submission" date="2022-03" db="EMBL/GenBank/DDBJ databases">
        <title>Mucilaginibacter sp. isolated from the gut of Protaetia brevitarsis seulensis larvae.</title>
        <authorList>
            <person name="Won M."/>
            <person name="Kim S.-J."/>
            <person name="Kwon S.-W."/>
        </authorList>
    </citation>
    <scope>NUCLEOTIDE SEQUENCE [LARGE SCALE GENOMIC DNA]</scope>
    <source>
        <strain evidence="2 3">CFWR-12</strain>
    </source>
</reference>
<dbReference type="Gene3D" id="3.10.450.50">
    <property type="match status" value="1"/>
</dbReference>
<accession>A0ABY4C0Z5</accession>
<organism evidence="2 3">
    <name type="scientific">Agromyces larvae</name>
    <dbReference type="NCBI Taxonomy" id="2929802"/>
    <lineage>
        <taxon>Bacteria</taxon>
        <taxon>Bacillati</taxon>
        <taxon>Actinomycetota</taxon>
        <taxon>Actinomycetes</taxon>
        <taxon>Micrococcales</taxon>
        <taxon>Microbacteriaceae</taxon>
        <taxon>Agromyces</taxon>
    </lineage>
</organism>
<dbReference type="Proteomes" id="UP000832097">
    <property type="component" value="Chromosome"/>
</dbReference>
<gene>
    <name evidence="2" type="ORF">MTO99_18415</name>
</gene>
<name>A0ABY4C0Z5_9MICO</name>
<keyword evidence="3" id="KW-1185">Reference proteome</keyword>
<dbReference type="RefSeq" id="WP_243555631.1">
    <property type="nucleotide sequence ID" value="NZ_CP094528.1"/>
</dbReference>
<evidence type="ECO:0000313" key="3">
    <source>
        <dbReference type="Proteomes" id="UP000832097"/>
    </source>
</evidence>
<dbReference type="Pfam" id="PF13474">
    <property type="entry name" value="SnoaL_3"/>
    <property type="match status" value="1"/>
</dbReference>
<dbReference type="EMBL" id="CP094528">
    <property type="protein sequence ID" value="UOE44102.1"/>
    <property type="molecule type" value="Genomic_DNA"/>
</dbReference>
<proteinExistence type="predicted"/>
<feature type="domain" description="SnoaL-like" evidence="1">
    <location>
        <begin position="11"/>
        <end position="118"/>
    </location>
</feature>
<protein>
    <submittedName>
        <fullName evidence="2">Nuclear transport factor 2 family protein</fullName>
    </submittedName>
</protein>
<dbReference type="InterPro" id="IPR037401">
    <property type="entry name" value="SnoaL-like"/>
</dbReference>
<evidence type="ECO:0000259" key="1">
    <source>
        <dbReference type="Pfam" id="PF13474"/>
    </source>
</evidence>
<dbReference type="InterPro" id="IPR032710">
    <property type="entry name" value="NTF2-like_dom_sf"/>
</dbReference>